<reference evidence="3 4" key="1">
    <citation type="submission" date="2023-10" db="EMBL/GenBank/DDBJ databases">
        <title>Chromosome-scale genome assembly provides insights into flower coloration mechanisms of Canna indica.</title>
        <authorList>
            <person name="Li C."/>
        </authorList>
    </citation>
    <scope>NUCLEOTIDE SEQUENCE [LARGE SCALE GENOMIC DNA]</scope>
    <source>
        <tissue evidence="3">Flower</tissue>
    </source>
</reference>
<feature type="transmembrane region" description="Helical" evidence="1">
    <location>
        <begin position="345"/>
        <end position="363"/>
    </location>
</feature>
<keyword evidence="1" id="KW-0472">Membrane</keyword>
<protein>
    <recommendedName>
        <fullName evidence="2">RSE1/DDB1/CPSF1 second beta-propeller domain-containing protein</fullName>
    </recommendedName>
</protein>
<dbReference type="Gene3D" id="2.130.10.10">
    <property type="entry name" value="YVTN repeat-like/Quinoprotein amine dehydrogenase"/>
    <property type="match status" value="1"/>
</dbReference>
<dbReference type="Proteomes" id="UP001327560">
    <property type="component" value="Chromosome 6"/>
</dbReference>
<feature type="domain" description="RSE1/DDB1/CPSF1 second beta-propeller" evidence="2">
    <location>
        <begin position="70"/>
        <end position="202"/>
    </location>
</feature>
<evidence type="ECO:0000259" key="2">
    <source>
        <dbReference type="Pfam" id="PF23726"/>
    </source>
</evidence>
<dbReference type="EMBL" id="CP136895">
    <property type="protein sequence ID" value="WOL10906.1"/>
    <property type="molecule type" value="Genomic_DNA"/>
</dbReference>
<evidence type="ECO:0000313" key="4">
    <source>
        <dbReference type="Proteomes" id="UP001327560"/>
    </source>
</evidence>
<dbReference type="InterPro" id="IPR058543">
    <property type="entry name" value="Beta-prop_RSE1/DDB1/CPSF1_2nd"/>
</dbReference>
<gene>
    <name evidence="3" type="ORF">Cni_G19665</name>
</gene>
<evidence type="ECO:0000256" key="1">
    <source>
        <dbReference type="SAM" id="Phobius"/>
    </source>
</evidence>
<sequence length="371" mass="40789">MASLNNFTLDPKGESREVLSRSSLISELVSQVYQSIKVKTLLNMIHFFDLSRVEKLSVDAVKYNFLAMKVDHLKGAVIFVDHPYVLAGLRNGILHCLEWPAIPAFLQTDPNRQGETKSSVPVFLHLVAIQHIGITPAVLVPLKDSLDVDIIVLSDRSWLLNTARHSLAYTYISFQPATHVTPVCSADCPKGILFVADNSLHLTCAFSSNFTQSATLSPTLSHVTRHHQIPCHFLFERLSRTFALTPIIPSLFPVPKSKTRASSGVMDSPSIFRASQTSSVPAPHQPCPSSAMAPPPKAADDLLAADLNQNRFIRSSMVPFISHPHQRGIGVLGCYVYLKGVMSSFLLKVALILLGHLTGMFVLQSPLMYIS</sequence>
<dbReference type="Pfam" id="PF23726">
    <property type="entry name" value="Beta-prop_RSE1_2nd"/>
    <property type="match status" value="1"/>
</dbReference>
<accession>A0AAQ3QIR2</accession>
<proteinExistence type="predicted"/>
<dbReference type="PANTHER" id="PTHR10644">
    <property type="entry name" value="DNA REPAIR/RNA PROCESSING CPSF FAMILY"/>
    <property type="match status" value="1"/>
</dbReference>
<keyword evidence="1" id="KW-0812">Transmembrane</keyword>
<organism evidence="3 4">
    <name type="scientific">Canna indica</name>
    <name type="common">Indian-shot</name>
    <dbReference type="NCBI Taxonomy" id="4628"/>
    <lineage>
        <taxon>Eukaryota</taxon>
        <taxon>Viridiplantae</taxon>
        <taxon>Streptophyta</taxon>
        <taxon>Embryophyta</taxon>
        <taxon>Tracheophyta</taxon>
        <taxon>Spermatophyta</taxon>
        <taxon>Magnoliopsida</taxon>
        <taxon>Liliopsida</taxon>
        <taxon>Zingiberales</taxon>
        <taxon>Cannaceae</taxon>
        <taxon>Canna</taxon>
    </lineage>
</organism>
<keyword evidence="4" id="KW-1185">Reference proteome</keyword>
<dbReference type="InterPro" id="IPR050358">
    <property type="entry name" value="RSE1/DDB1/CFT1"/>
</dbReference>
<dbReference type="InterPro" id="IPR015943">
    <property type="entry name" value="WD40/YVTN_repeat-like_dom_sf"/>
</dbReference>
<dbReference type="AlphaFoldDB" id="A0AAQ3QIR2"/>
<evidence type="ECO:0000313" key="3">
    <source>
        <dbReference type="EMBL" id="WOL10906.1"/>
    </source>
</evidence>
<name>A0AAQ3QIR2_9LILI</name>
<keyword evidence="1" id="KW-1133">Transmembrane helix</keyword>